<dbReference type="WBParaSite" id="Pan_g18796.t1">
    <property type="protein sequence ID" value="Pan_g18796.t1"/>
    <property type="gene ID" value="Pan_g18796"/>
</dbReference>
<dbReference type="AlphaFoldDB" id="A0A7E4VAU8"/>
<feature type="chain" id="PRO_5028940167" evidence="1">
    <location>
        <begin position="16"/>
        <end position="254"/>
    </location>
</feature>
<feature type="signal peptide" evidence="1">
    <location>
        <begin position="1"/>
        <end position="15"/>
    </location>
</feature>
<evidence type="ECO:0000256" key="1">
    <source>
        <dbReference type="SAM" id="SignalP"/>
    </source>
</evidence>
<sequence length="254" mass="29009">MTFLFILLHFHGAAAIIYHVHDYYNTSTIQKNNPKCTDLWDGLNCDIPICYPENGELFEQKCMCNYNEYISGTHCEKVECHNGQLINSTHCACPVGLYASRGQFCQEYVYMRSIKTFGFLCLMLSCVFCYSLYEYTIERFCSNTINKEVEHGQTATLVRPRPPNNRCETVTPAVNTQTEPEIRIVERVVERVVYRDVSDAPPTYETAVDPVNRQRCESQSDSANLPAYETVVEGANLQNYATAIIIDEPPKYTV</sequence>
<reference evidence="2" key="1">
    <citation type="journal article" date="2013" name="Genetics">
        <title>The draft genome and transcriptome of Panagrellus redivivus are shaped by the harsh demands of a free-living lifestyle.</title>
        <authorList>
            <person name="Srinivasan J."/>
            <person name="Dillman A.R."/>
            <person name="Macchietto M.G."/>
            <person name="Heikkinen L."/>
            <person name="Lakso M."/>
            <person name="Fracchia K.M."/>
            <person name="Antoshechkin I."/>
            <person name="Mortazavi A."/>
            <person name="Wong G."/>
            <person name="Sternberg P.W."/>
        </authorList>
    </citation>
    <scope>NUCLEOTIDE SEQUENCE [LARGE SCALE GENOMIC DNA]</scope>
    <source>
        <strain evidence="2">MT8872</strain>
    </source>
</reference>
<keyword evidence="2" id="KW-1185">Reference proteome</keyword>
<dbReference type="Proteomes" id="UP000492821">
    <property type="component" value="Unassembled WGS sequence"/>
</dbReference>
<name>A0A7E4VAU8_PANRE</name>
<accession>A0A7E4VAU8</accession>
<evidence type="ECO:0000313" key="3">
    <source>
        <dbReference type="WBParaSite" id="Pan_g18796.t1"/>
    </source>
</evidence>
<keyword evidence="1" id="KW-0732">Signal</keyword>
<protein>
    <submittedName>
        <fullName evidence="3">EGF-like domain-containing protein</fullName>
    </submittedName>
</protein>
<proteinExistence type="predicted"/>
<reference evidence="3" key="2">
    <citation type="submission" date="2020-10" db="UniProtKB">
        <authorList>
            <consortium name="WormBaseParasite"/>
        </authorList>
    </citation>
    <scope>IDENTIFICATION</scope>
</reference>
<evidence type="ECO:0000313" key="2">
    <source>
        <dbReference type="Proteomes" id="UP000492821"/>
    </source>
</evidence>
<organism evidence="2 3">
    <name type="scientific">Panagrellus redivivus</name>
    <name type="common">Microworm</name>
    <dbReference type="NCBI Taxonomy" id="6233"/>
    <lineage>
        <taxon>Eukaryota</taxon>
        <taxon>Metazoa</taxon>
        <taxon>Ecdysozoa</taxon>
        <taxon>Nematoda</taxon>
        <taxon>Chromadorea</taxon>
        <taxon>Rhabditida</taxon>
        <taxon>Tylenchina</taxon>
        <taxon>Panagrolaimomorpha</taxon>
        <taxon>Panagrolaimoidea</taxon>
        <taxon>Panagrolaimidae</taxon>
        <taxon>Panagrellus</taxon>
    </lineage>
</organism>